<dbReference type="Gene3D" id="2.20.110.10">
    <property type="entry name" value="Histone H3 K4-specific methyltransferase SET7/9 N-terminal domain"/>
    <property type="match status" value="1"/>
</dbReference>
<reference evidence="1" key="1">
    <citation type="submission" date="2020-05" db="EMBL/GenBank/DDBJ databases">
        <authorList>
            <person name="Chiriac C."/>
            <person name="Salcher M."/>
            <person name="Ghai R."/>
            <person name="Kavagutti S V."/>
        </authorList>
    </citation>
    <scope>NUCLEOTIDE SEQUENCE</scope>
</reference>
<accession>A0A6J5ZHA2</accession>
<proteinExistence type="predicted"/>
<organism evidence="1">
    <name type="scientific">freshwater metagenome</name>
    <dbReference type="NCBI Taxonomy" id="449393"/>
    <lineage>
        <taxon>unclassified sequences</taxon>
        <taxon>metagenomes</taxon>
        <taxon>ecological metagenomes</taxon>
    </lineage>
</organism>
<dbReference type="InterPro" id="IPR011652">
    <property type="entry name" value="MORN_2"/>
</dbReference>
<dbReference type="AlphaFoldDB" id="A0A6J5ZHA2"/>
<dbReference type="SUPFAM" id="SSF82185">
    <property type="entry name" value="Histone H3 K4-specific methyltransferase SET7/9 N-terminal domain"/>
    <property type="match status" value="1"/>
</dbReference>
<gene>
    <name evidence="1" type="ORF">UFOPK3770_00931</name>
</gene>
<protein>
    <submittedName>
        <fullName evidence="1">Unannotated protein</fullName>
    </submittedName>
</protein>
<sequence>MPTFRISGVDVAALDGFKNHNSLFPMSGSVSARLTQELANYKCSKGTIQFSIDEPMPKSLIRKIIQVRIEEINASYPKKNGEVKMFYPNGVLKAEGKMKNDELHSDWRWYRKDGSVMRAGTFVLGVQVGEWVTFDSNGKVVKRTHMKLPTVK</sequence>
<dbReference type="Gene3D" id="3.90.1150.200">
    <property type="match status" value="1"/>
</dbReference>
<dbReference type="SUPFAM" id="SSF159888">
    <property type="entry name" value="YdhG-like"/>
    <property type="match status" value="1"/>
</dbReference>
<name>A0A6J5ZHA2_9ZZZZ</name>
<evidence type="ECO:0000313" key="1">
    <source>
        <dbReference type="EMBL" id="CAB4340696.1"/>
    </source>
</evidence>
<dbReference type="EMBL" id="CAESAJ010000103">
    <property type="protein sequence ID" value="CAB4340696.1"/>
    <property type="molecule type" value="Genomic_DNA"/>
</dbReference>
<dbReference type="Pfam" id="PF07661">
    <property type="entry name" value="MORN_2"/>
    <property type="match status" value="2"/>
</dbReference>